<sequence length="215" mass="24139">MLNCKYKHQCTFSNEAQEEYKAEGRVRKEWRADKAVHSIPSSNEEIRSFNSAVQQTTHPRRETICIRRRVICLAATAHCCVRGMGREGVVSGVRTFLGETASTYVLLCTFIQANVTGSSAYHFSLAERHAGSPCITNSVDDVHFDHTIGVGQVVNIKAKVNGAFTSSMKMQVIPRTQAEQMEYSIAAERRWRMRLIPAEIITDLLSSSTAQLVWR</sequence>
<dbReference type="GO" id="GO:0052816">
    <property type="term" value="F:long-chain fatty acyl-CoA hydrolase activity"/>
    <property type="evidence" value="ECO:0007669"/>
    <property type="project" value="TreeGrafter"/>
</dbReference>
<accession>A0A8K9WZD5</accession>
<dbReference type="GO" id="GO:0006637">
    <property type="term" value="P:acyl-CoA metabolic process"/>
    <property type="evidence" value="ECO:0007669"/>
    <property type="project" value="TreeGrafter"/>
</dbReference>
<evidence type="ECO:0000313" key="2">
    <source>
        <dbReference type="Proteomes" id="UP000694395"/>
    </source>
</evidence>
<proteinExistence type="predicted"/>
<dbReference type="Proteomes" id="UP000694395">
    <property type="component" value="Chromosome 5"/>
</dbReference>
<dbReference type="PANTHER" id="PTHR11049:SF1">
    <property type="entry name" value="ACYL-COENZYME A THIOESTERASE 11"/>
    <property type="match status" value="1"/>
</dbReference>
<dbReference type="PANTHER" id="PTHR11049">
    <property type="entry name" value="ACYL COENZYME A THIOESTER HYDROLASE"/>
    <property type="match status" value="1"/>
</dbReference>
<protein>
    <submittedName>
        <fullName evidence="1">Acyl-CoA thioesterase 11b</fullName>
    </submittedName>
</protein>
<reference evidence="1" key="2">
    <citation type="submission" date="2025-08" db="UniProtKB">
        <authorList>
            <consortium name="Ensembl"/>
        </authorList>
    </citation>
    <scope>IDENTIFICATION</scope>
</reference>
<dbReference type="Gene3D" id="3.10.129.10">
    <property type="entry name" value="Hotdog Thioesterase"/>
    <property type="match status" value="1"/>
</dbReference>
<dbReference type="AlphaFoldDB" id="A0A8K9WZD5"/>
<reference evidence="1" key="3">
    <citation type="submission" date="2025-09" db="UniProtKB">
        <authorList>
            <consortium name="Ensembl"/>
        </authorList>
    </citation>
    <scope>IDENTIFICATION</scope>
</reference>
<name>A0A8K9WZD5_ONCMY</name>
<reference evidence="1" key="1">
    <citation type="submission" date="2020-07" db="EMBL/GenBank/DDBJ databases">
        <title>A long reads based de novo assembly of the rainbow trout Arlee double haploid line genome.</title>
        <authorList>
            <person name="Gao G."/>
            <person name="Palti Y."/>
        </authorList>
    </citation>
    <scope>NUCLEOTIDE SEQUENCE [LARGE SCALE GENOMIC DNA]</scope>
</reference>
<keyword evidence="2" id="KW-1185">Reference proteome</keyword>
<dbReference type="GO" id="GO:0005829">
    <property type="term" value="C:cytosol"/>
    <property type="evidence" value="ECO:0007669"/>
    <property type="project" value="TreeGrafter"/>
</dbReference>
<organism evidence="1 2">
    <name type="scientific">Oncorhynchus mykiss</name>
    <name type="common">Rainbow trout</name>
    <name type="synonym">Salmo gairdneri</name>
    <dbReference type="NCBI Taxonomy" id="8022"/>
    <lineage>
        <taxon>Eukaryota</taxon>
        <taxon>Metazoa</taxon>
        <taxon>Chordata</taxon>
        <taxon>Craniata</taxon>
        <taxon>Vertebrata</taxon>
        <taxon>Euteleostomi</taxon>
        <taxon>Actinopterygii</taxon>
        <taxon>Neopterygii</taxon>
        <taxon>Teleostei</taxon>
        <taxon>Protacanthopterygii</taxon>
        <taxon>Salmoniformes</taxon>
        <taxon>Salmonidae</taxon>
        <taxon>Salmoninae</taxon>
        <taxon>Oncorhynchus</taxon>
    </lineage>
</organism>
<dbReference type="InterPro" id="IPR040170">
    <property type="entry name" value="Cytosol_ACT"/>
</dbReference>
<dbReference type="Ensembl" id="ENSOMYT00000124994.1">
    <property type="protein sequence ID" value="ENSOMYP00000125468.1"/>
    <property type="gene ID" value="ENSOMYG00000067378.1"/>
</dbReference>
<evidence type="ECO:0000313" key="1">
    <source>
        <dbReference type="Ensembl" id="ENSOMYP00000125468.1"/>
    </source>
</evidence>
<dbReference type="GeneTree" id="ENSGT00940000156460"/>
<dbReference type="SUPFAM" id="SSF54637">
    <property type="entry name" value="Thioesterase/thiol ester dehydrase-isomerase"/>
    <property type="match status" value="1"/>
</dbReference>
<dbReference type="InterPro" id="IPR029069">
    <property type="entry name" value="HotDog_dom_sf"/>
</dbReference>